<keyword evidence="1" id="KW-0812">Transmembrane</keyword>
<dbReference type="STRING" id="448.Lery_1567"/>
<comment type="caution">
    <text evidence="2">The sequence shown here is derived from an EMBL/GenBank/DDBJ whole genome shotgun (WGS) entry which is preliminary data.</text>
</comment>
<evidence type="ECO:0000256" key="1">
    <source>
        <dbReference type="SAM" id="Phobius"/>
    </source>
</evidence>
<keyword evidence="1" id="KW-0472">Membrane</keyword>
<keyword evidence="1" id="KW-1133">Transmembrane helix</keyword>
<evidence type="ECO:0008006" key="4">
    <source>
        <dbReference type="Google" id="ProtNLM"/>
    </source>
</evidence>
<dbReference type="Pfam" id="PF07386">
    <property type="entry name" value="DUF1499"/>
    <property type="match status" value="1"/>
</dbReference>
<organism evidence="2 3">
    <name type="scientific">Legionella erythra</name>
    <dbReference type="NCBI Taxonomy" id="448"/>
    <lineage>
        <taxon>Bacteria</taxon>
        <taxon>Pseudomonadati</taxon>
        <taxon>Pseudomonadota</taxon>
        <taxon>Gammaproteobacteria</taxon>
        <taxon>Legionellales</taxon>
        <taxon>Legionellaceae</taxon>
        <taxon>Legionella</taxon>
    </lineage>
</organism>
<dbReference type="EMBL" id="LNYA01000024">
    <property type="protein sequence ID" value="KTC97728.1"/>
    <property type="molecule type" value="Genomic_DNA"/>
</dbReference>
<dbReference type="AlphaFoldDB" id="A0A0W0TQB0"/>
<gene>
    <name evidence="2" type="ORF">Lery_1567</name>
</gene>
<evidence type="ECO:0000313" key="2">
    <source>
        <dbReference type="EMBL" id="KTC97728.1"/>
    </source>
</evidence>
<feature type="transmembrane region" description="Helical" evidence="1">
    <location>
        <begin position="6"/>
        <end position="30"/>
    </location>
</feature>
<dbReference type="PATRIC" id="fig|448.7.peg.1635"/>
<evidence type="ECO:0000313" key="3">
    <source>
        <dbReference type="Proteomes" id="UP000054773"/>
    </source>
</evidence>
<dbReference type="Proteomes" id="UP000054773">
    <property type="component" value="Unassembled WGS sequence"/>
</dbReference>
<sequence>MKEKNMGILGTAFMILLMILIITLLLMYFIPTINFRDMPAGLAEGALDAGKPNWVSSRVPKNDAHYIAPLTISSLAALKACVVKQSPKTTLVKLDEASLIAYRQSPVFNFTDWLIITRDGQVTSSATMGYYDFGKNREWVESLRAHCTEPSSP</sequence>
<dbReference type="RefSeq" id="WP_242604123.1">
    <property type="nucleotide sequence ID" value="NZ_CAAAHY010000016.1"/>
</dbReference>
<reference evidence="2 3" key="1">
    <citation type="submission" date="2015-11" db="EMBL/GenBank/DDBJ databases">
        <title>Genomic analysis of 38 Legionella species identifies large and diverse effector repertoires.</title>
        <authorList>
            <person name="Burstein D."/>
            <person name="Amaro F."/>
            <person name="Zusman T."/>
            <person name="Lifshitz Z."/>
            <person name="Cohen O."/>
            <person name="Gilbert J.A."/>
            <person name="Pupko T."/>
            <person name="Shuman H.A."/>
            <person name="Segal G."/>
        </authorList>
    </citation>
    <scope>NUCLEOTIDE SEQUENCE [LARGE SCALE GENOMIC DNA]</scope>
    <source>
        <strain evidence="2 3">SE-32A-C8</strain>
    </source>
</reference>
<proteinExistence type="predicted"/>
<protein>
    <recommendedName>
        <fullName evidence="4">DUF1499 domain-containing protein</fullName>
    </recommendedName>
</protein>
<dbReference type="InterPro" id="IPR010865">
    <property type="entry name" value="DUF1499"/>
</dbReference>
<name>A0A0W0TQB0_LEGER</name>
<keyword evidence="3" id="KW-1185">Reference proteome</keyword>
<accession>A0A0W0TQB0</accession>